<keyword evidence="1" id="KW-1133">Transmembrane helix</keyword>
<dbReference type="EMBL" id="FOHV01000013">
    <property type="protein sequence ID" value="SET25999.1"/>
    <property type="molecule type" value="Genomic_DNA"/>
</dbReference>
<evidence type="ECO:0000313" key="3">
    <source>
        <dbReference type="Proteomes" id="UP000242642"/>
    </source>
</evidence>
<reference evidence="3" key="1">
    <citation type="submission" date="2016-10" db="EMBL/GenBank/DDBJ databases">
        <authorList>
            <person name="Varghese N."/>
            <person name="Submissions S."/>
        </authorList>
    </citation>
    <scope>NUCLEOTIDE SEQUENCE [LARGE SCALE GENOMIC DNA]</scope>
    <source>
        <strain evidence="3">DSM 18579</strain>
    </source>
</reference>
<feature type="transmembrane region" description="Helical" evidence="1">
    <location>
        <begin position="6"/>
        <end position="23"/>
    </location>
</feature>
<organism evidence="2 3">
    <name type="scientific">Thorsellia anophelis DSM 18579</name>
    <dbReference type="NCBI Taxonomy" id="1123402"/>
    <lineage>
        <taxon>Bacteria</taxon>
        <taxon>Pseudomonadati</taxon>
        <taxon>Pseudomonadota</taxon>
        <taxon>Gammaproteobacteria</taxon>
        <taxon>Enterobacterales</taxon>
        <taxon>Thorselliaceae</taxon>
        <taxon>Thorsellia</taxon>
    </lineage>
</organism>
<dbReference type="AlphaFoldDB" id="A0A1I0D236"/>
<evidence type="ECO:0000256" key="1">
    <source>
        <dbReference type="SAM" id="Phobius"/>
    </source>
</evidence>
<name>A0A1I0D236_9GAMM</name>
<keyword evidence="3" id="KW-1185">Reference proteome</keyword>
<dbReference type="Proteomes" id="UP000242642">
    <property type="component" value="Unassembled WGS sequence"/>
</dbReference>
<gene>
    <name evidence="2" type="ORF">SAMN02583745_01822</name>
</gene>
<keyword evidence="1" id="KW-0812">Transmembrane</keyword>
<evidence type="ECO:0000313" key="2">
    <source>
        <dbReference type="EMBL" id="SET25999.1"/>
    </source>
</evidence>
<protein>
    <submittedName>
        <fullName evidence="2">Uncharacterized protein</fullName>
    </submittedName>
</protein>
<sequence length="177" mass="20510">MKIRHFRSLSFYIFVAITVVFISKDRFYDYSLVYLHINFRPFTGELLELSKEIESLSQLVYQNGKTQKLSFFVNPTDLIIIVPPYFNFNDLAISGAVNPNQLDWMEYQTIAIETGQIFLVRDKVVIDHQLLSGQITPSPIILTDSSNEIMIYKDILATRPIILSMVNPQYRDNNASY</sequence>
<dbReference type="STRING" id="1123402.SAMN02583745_01822"/>
<proteinExistence type="predicted"/>
<keyword evidence="1" id="KW-0472">Membrane</keyword>
<accession>A0A1I0D236</accession>